<proteinExistence type="inferred from homology"/>
<dbReference type="PROSITE" id="PS50983">
    <property type="entry name" value="FE_B12_PBP"/>
    <property type="match status" value="1"/>
</dbReference>
<dbReference type="Gene3D" id="3.40.50.1980">
    <property type="entry name" value="Nitrogenase molybdenum iron protein domain"/>
    <property type="match status" value="2"/>
</dbReference>
<feature type="domain" description="Fe/B12 periplasmic-binding" evidence="6">
    <location>
        <begin position="37"/>
        <end position="302"/>
    </location>
</feature>
<reference evidence="7" key="1">
    <citation type="submission" date="2023-03" db="EMBL/GenBank/DDBJ databases">
        <title>Classification of Bisgaard taxon 6 and taxon 10 as Exercitatus varius gen. nov., spec. nov.</title>
        <authorList>
            <person name="Christensen H."/>
        </authorList>
    </citation>
    <scope>NUCLEOTIDE SEQUENCE</scope>
    <source>
        <strain evidence="7">86116</strain>
    </source>
</reference>
<organism evidence="7 8">
    <name type="scientific">Exercitatus varius</name>
    <dbReference type="NCBI Taxonomy" id="67857"/>
    <lineage>
        <taxon>Bacteria</taxon>
        <taxon>Pseudomonadati</taxon>
        <taxon>Pseudomonadota</taxon>
        <taxon>Gammaproteobacteria</taxon>
        <taxon>Pasteurellales</taxon>
        <taxon>Pasteurellaceae</taxon>
        <taxon>Exercitatus</taxon>
    </lineage>
</organism>
<evidence type="ECO:0000259" key="6">
    <source>
        <dbReference type="PROSITE" id="PS50983"/>
    </source>
</evidence>
<keyword evidence="3" id="KW-0813">Transport</keyword>
<accession>A0AAW6QB31</accession>
<evidence type="ECO:0000313" key="7">
    <source>
        <dbReference type="EMBL" id="MDG2950567.1"/>
    </source>
</evidence>
<dbReference type="Proteomes" id="UP001214976">
    <property type="component" value="Unassembled WGS sequence"/>
</dbReference>
<dbReference type="PANTHER" id="PTHR30532:SF1">
    <property type="entry name" value="IRON(3+)-HYDROXAMATE-BINDING PROTEIN FHUD"/>
    <property type="match status" value="1"/>
</dbReference>
<evidence type="ECO:0000256" key="3">
    <source>
        <dbReference type="ARBA" id="ARBA00022448"/>
    </source>
</evidence>
<evidence type="ECO:0000256" key="4">
    <source>
        <dbReference type="ARBA" id="ARBA00022496"/>
    </source>
</evidence>
<dbReference type="InterPro" id="IPR002491">
    <property type="entry name" value="ABC_transptr_periplasmic_BD"/>
</dbReference>
<gene>
    <name evidence="7" type="ORF">P7M15_08570</name>
</gene>
<comment type="caution">
    <text evidence="7">The sequence shown here is derived from an EMBL/GenBank/DDBJ whole genome shotgun (WGS) entry which is preliminary data.</text>
</comment>
<dbReference type="PANTHER" id="PTHR30532">
    <property type="entry name" value="IRON III DICITRATE-BINDING PERIPLASMIC PROTEIN"/>
    <property type="match status" value="1"/>
</dbReference>
<keyword evidence="5" id="KW-0732">Signal</keyword>
<dbReference type="CDD" id="cd01146">
    <property type="entry name" value="FhuD"/>
    <property type="match status" value="1"/>
</dbReference>
<protein>
    <submittedName>
        <fullName evidence="7">Iron-siderophore ABC transporter substrate-binding protein</fullName>
    </submittedName>
</protein>
<evidence type="ECO:0000313" key="8">
    <source>
        <dbReference type="Proteomes" id="UP001214976"/>
    </source>
</evidence>
<dbReference type="GO" id="GO:0030288">
    <property type="term" value="C:outer membrane-bounded periplasmic space"/>
    <property type="evidence" value="ECO:0007669"/>
    <property type="project" value="TreeGrafter"/>
</dbReference>
<dbReference type="PRINTS" id="PR01715">
    <property type="entry name" value="FERRIBNDNGPP"/>
</dbReference>
<dbReference type="GO" id="GO:1901678">
    <property type="term" value="P:iron coordination entity transport"/>
    <property type="evidence" value="ECO:0007669"/>
    <property type="project" value="UniProtKB-ARBA"/>
</dbReference>
<evidence type="ECO:0000256" key="5">
    <source>
        <dbReference type="ARBA" id="ARBA00022729"/>
    </source>
</evidence>
<dbReference type="Pfam" id="PF01497">
    <property type="entry name" value="Peripla_BP_2"/>
    <property type="match status" value="1"/>
</dbReference>
<comment type="subcellular location">
    <subcellularLocation>
        <location evidence="1">Cell envelope</location>
    </subcellularLocation>
</comment>
<evidence type="ECO:0000256" key="2">
    <source>
        <dbReference type="ARBA" id="ARBA00008814"/>
    </source>
</evidence>
<keyword evidence="4" id="KW-0406">Ion transport</keyword>
<dbReference type="RefSeq" id="WP_317477553.1">
    <property type="nucleotide sequence ID" value="NZ_JARQTW010000013.1"/>
</dbReference>
<dbReference type="SUPFAM" id="SSF53807">
    <property type="entry name" value="Helical backbone' metal receptor"/>
    <property type="match status" value="1"/>
</dbReference>
<comment type="similarity">
    <text evidence="2">Belongs to the bacterial solute-binding protein 8 family.</text>
</comment>
<dbReference type="EMBL" id="JARQTW010000013">
    <property type="protein sequence ID" value="MDG2950567.1"/>
    <property type="molecule type" value="Genomic_DNA"/>
</dbReference>
<evidence type="ECO:0000256" key="1">
    <source>
        <dbReference type="ARBA" id="ARBA00004196"/>
    </source>
</evidence>
<sequence length="305" mass="34410">MRAPFYPFLRYKSSANRLIALLLLFVLPLQGASAHFRIATLDWTVAETLIALGEPPVAVGDVKSYHQWVAQPQLPAHTLDLGLRMQPNPELLIPLSNADQKAPLIFINTGFYASAAPLLQRFAQQVHRVDFYAEGDAWQNILNASKQVADIINRPQAFERLIQRYQQKLAEIRPHLQAFRDRPLALVQFIDSRHLRIYAPNSPFGAVLSQFGLQNAWSGSQNNWGFETIDLTQLAKLPQNSRLVVIKPYPANIETDLKYNTLWRHLTMARDPLILPAIWTFGGIPSAQRFAQTLADGLQNGGEAW</sequence>
<name>A0AAW6QB31_9PAST</name>
<keyword evidence="4" id="KW-0410">Iron transport</keyword>
<dbReference type="AlphaFoldDB" id="A0AAW6QB31"/>
<dbReference type="InterPro" id="IPR051313">
    <property type="entry name" value="Bact_iron-sidero_bind"/>
</dbReference>
<keyword evidence="4" id="KW-0408">Iron</keyword>